<accession>F9DRW9</accession>
<reference evidence="3 4" key="1">
    <citation type="submission" date="2011-04" db="EMBL/GenBank/DDBJ databases">
        <authorList>
            <person name="Muzny D."/>
            <person name="Qin X."/>
            <person name="Deng J."/>
            <person name="Jiang H."/>
            <person name="Liu Y."/>
            <person name="Qu J."/>
            <person name="Song X.-Z."/>
            <person name="Zhang L."/>
            <person name="Thornton R."/>
            <person name="Coyle M."/>
            <person name="Francisco L."/>
            <person name="Jackson L."/>
            <person name="Javaid M."/>
            <person name="Korchina V."/>
            <person name="Kovar C."/>
            <person name="Mata R."/>
            <person name="Mathew T."/>
            <person name="Ngo R."/>
            <person name="Nguyen L."/>
            <person name="Nguyen N."/>
            <person name="Okwuonu G."/>
            <person name="Ongeri F."/>
            <person name="Pham C."/>
            <person name="Simmons D."/>
            <person name="Wilczek-Boney K."/>
            <person name="Hale W."/>
            <person name="Jakkamsetti A."/>
            <person name="Pham P."/>
            <person name="Ruth R."/>
            <person name="San Lucas F."/>
            <person name="Warren J."/>
            <person name="Zhang J."/>
            <person name="Zhao Z."/>
            <person name="Zhou C."/>
            <person name="Zhu D."/>
            <person name="Lee S."/>
            <person name="Bess C."/>
            <person name="Blankenburg K."/>
            <person name="Forbes L."/>
            <person name="Fu Q."/>
            <person name="Gubbala S."/>
            <person name="Hirani K."/>
            <person name="Jayaseelan J.C."/>
            <person name="Lara F."/>
            <person name="Munidasa M."/>
            <person name="Palculict T."/>
            <person name="Patil S."/>
            <person name="Pu L.-L."/>
            <person name="Saada N."/>
            <person name="Tang L."/>
            <person name="Weissenberger G."/>
            <person name="Zhu Y."/>
            <person name="Hemphill L."/>
            <person name="Shang Y."/>
            <person name="Youmans B."/>
            <person name="Ayvaz T."/>
            <person name="Ross M."/>
            <person name="Santibanez J."/>
            <person name="Aqrawi P."/>
            <person name="Gross S."/>
            <person name="Joshi V."/>
            <person name="Fowler G."/>
            <person name="Nazareth L."/>
            <person name="Reid J."/>
            <person name="Worley K."/>
            <person name="Petrosino J."/>
            <person name="Highlander S."/>
            <person name="Gibbs R."/>
        </authorList>
    </citation>
    <scope>NUCLEOTIDE SEQUENCE [LARGE SCALE GENOMIC DNA]</scope>
    <source>
        <strain evidence="3 4">2681</strain>
    </source>
</reference>
<dbReference type="STRING" id="759851.SAMN04244570_2024"/>
<dbReference type="eggNOG" id="COG3314">
    <property type="taxonomic scope" value="Bacteria"/>
</dbReference>
<feature type="domain" description="Nucleoside transporter/FeoB GTPase Gate" evidence="2">
    <location>
        <begin position="166"/>
        <end position="262"/>
    </location>
</feature>
<gene>
    <name evidence="3" type="ORF">HMPREF9372_1549</name>
</gene>
<feature type="transmembrane region" description="Helical" evidence="1">
    <location>
        <begin position="53"/>
        <end position="71"/>
    </location>
</feature>
<dbReference type="Proteomes" id="UP000005316">
    <property type="component" value="Unassembled WGS sequence"/>
</dbReference>
<dbReference type="AlphaFoldDB" id="F9DRW9"/>
<name>F9DRW9_9BACL</name>
<sequence>MGDVKHLFDFLPSCLSPKQQGQVKSMNDVKQDFDRVDSASAEREGNIYSVRNIFSFFFFSLIGVFMFFIPIEVNGKNSIPLDHLVTWIRNTAPTAVSYYILLIMFLGAAFPFYSGSWRKTKIEIALSCLKVLGAISAAMVLFEFGPKWLLAEDMGPYYFSIVLTPIGVLVPIGSIFLALLVGYGLLEFIGILMQPVMRPIWKTPGRSAIDAVASFVGSYSIGLLITNRIYKEGKYSRREATIIATGFSTVSATFMVVVAKTLDLMEIWNLYFWLTFLVTFLVTGITVRMWPINKIQDDYYTGEGQPEKVISEKRIQHAWHQSMVTAQNAPSLLSNVLSTLKDGVLMAMSILPSVMAIGLLGLILANQTPVFDYLAYLFLPLTWILQIPEPFLAAKAAMINLVDMFLPSLMVVEASLHTRFIVASISISTILFFSALIPCILSTDIPIKMREIVVLWFIRTVLSLIIVTPLAFLFL</sequence>
<feature type="transmembrane region" description="Helical" evidence="1">
    <location>
        <begin position="420"/>
        <end position="441"/>
    </location>
</feature>
<proteinExistence type="predicted"/>
<dbReference type="InterPro" id="IPR011642">
    <property type="entry name" value="Gate_dom"/>
</dbReference>
<comment type="caution">
    <text evidence="3">The sequence shown here is derived from an EMBL/GenBank/DDBJ whole genome shotgun (WGS) entry which is preliminary data.</text>
</comment>
<evidence type="ECO:0000256" key="1">
    <source>
        <dbReference type="SAM" id="Phobius"/>
    </source>
</evidence>
<feature type="transmembrane region" description="Helical" evidence="1">
    <location>
        <begin position="344"/>
        <end position="365"/>
    </location>
</feature>
<dbReference type="EMBL" id="AFPZ01000043">
    <property type="protein sequence ID" value="EGQ26458.1"/>
    <property type="molecule type" value="Genomic_DNA"/>
</dbReference>
<feature type="transmembrane region" description="Helical" evidence="1">
    <location>
        <begin position="91"/>
        <end position="112"/>
    </location>
</feature>
<dbReference type="Pfam" id="PF07670">
    <property type="entry name" value="Gate"/>
    <property type="match status" value="1"/>
</dbReference>
<protein>
    <submittedName>
        <fullName evidence="3">Nucleoside recognition domain protein</fullName>
    </submittedName>
</protein>
<feature type="transmembrane region" description="Helical" evidence="1">
    <location>
        <begin position="124"/>
        <end position="145"/>
    </location>
</feature>
<feature type="transmembrane region" description="Helical" evidence="1">
    <location>
        <begin position="271"/>
        <end position="290"/>
    </location>
</feature>
<feature type="transmembrane region" description="Helical" evidence="1">
    <location>
        <begin position="453"/>
        <end position="474"/>
    </location>
</feature>
<feature type="transmembrane region" description="Helical" evidence="1">
    <location>
        <begin position="157"/>
        <end position="186"/>
    </location>
</feature>
<feature type="transmembrane region" description="Helical" evidence="1">
    <location>
        <begin position="207"/>
        <end position="230"/>
    </location>
</feature>
<organism evidence="3 4">
    <name type="scientific">Sporosarcina newyorkensis 2681</name>
    <dbReference type="NCBI Taxonomy" id="1027292"/>
    <lineage>
        <taxon>Bacteria</taxon>
        <taxon>Bacillati</taxon>
        <taxon>Bacillota</taxon>
        <taxon>Bacilli</taxon>
        <taxon>Bacillales</taxon>
        <taxon>Caryophanaceae</taxon>
        <taxon>Sporosarcina</taxon>
    </lineage>
</organism>
<dbReference type="HOGENOM" id="CLU_048533_0_0_9"/>
<evidence type="ECO:0000313" key="3">
    <source>
        <dbReference type="EMBL" id="EGQ26458.1"/>
    </source>
</evidence>
<keyword evidence="1" id="KW-1133">Transmembrane helix</keyword>
<keyword evidence="1" id="KW-0812">Transmembrane</keyword>
<evidence type="ECO:0000313" key="4">
    <source>
        <dbReference type="Proteomes" id="UP000005316"/>
    </source>
</evidence>
<evidence type="ECO:0000259" key="2">
    <source>
        <dbReference type="Pfam" id="PF07670"/>
    </source>
</evidence>
<keyword evidence="1" id="KW-0472">Membrane</keyword>
<feature type="transmembrane region" description="Helical" evidence="1">
    <location>
        <begin position="242"/>
        <end position="259"/>
    </location>
</feature>